<feature type="domain" description="Poly(A) RNA polymerase mitochondrial-like central palm" evidence="10">
    <location>
        <begin position="859"/>
        <end position="908"/>
    </location>
</feature>
<accession>A0AAD3HQ67</accession>
<organism evidence="11 12">
    <name type="scientific">Astrephomene gubernaculifera</name>
    <dbReference type="NCBI Taxonomy" id="47775"/>
    <lineage>
        <taxon>Eukaryota</taxon>
        <taxon>Viridiplantae</taxon>
        <taxon>Chlorophyta</taxon>
        <taxon>core chlorophytes</taxon>
        <taxon>Chlorophyceae</taxon>
        <taxon>CS clade</taxon>
        <taxon>Chlamydomonadales</taxon>
        <taxon>Astrephomenaceae</taxon>
        <taxon>Astrephomene</taxon>
    </lineage>
</organism>
<dbReference type="AlphaFoldDB" id="A0AAD3HQ67"/>
<evidence type="ECO:0008006" key="13">
    <source>
        <dbReference type="Google" id="ProtNLM"/>
    </source>
</evidence>
<comment type="cofactor">
    <cofactor evidence="2">
        <name>Mg(2+)</name>
        <dbReference type="ChEBI" id="CHEBI:18420"/>
    </cofactor>
</comment>
<feature type="compositionally biased region" description="Low complexity" evidence="8">
    <location>
        <begin position="142"/>
        <end position="162"/>
    </location>
</feature>
<keyword evidence="7" id="KW-0460">Magnesium</keyword>
<sequence>MWRTGQDAGASNTSTPGPKSTGPHGKGNSEMLAQPANQNVSQHPASNPTPFSAFPTAWAIGTSPVEYANLARPNNNSMHPPSIVYAPSDLLPHGLLASPQPSTPATTLLKLVANRSLSIVNPDAAYGPNANGESPAAPGAPPLDTLILPSPSLLPGGVHSLPTPTSSSQLHRPQDGYGYGSISPVGTGPNKDIPVTPKGDPANGSKGPSVVHHASGKRLDVHAPQAPRGSSSGGAANHGRNAEGAAPSRDAGLGGGSSHSSGSQQASLSGGYTGGGVQQQGRGMHPVGSYPMAQHHHYHHHAVKHHQSAPTSGASMTPGSPSAGYPGNAYYMAPLPPGAMVMPMHQSGGGGNAGNGRASAGGGTITAPRDSSAGSGWRGSRSAGGAAMNGAAANGHCTAKHSHQYVHQQQQMMQGSMASDGSGAYGMAHMHAGPYALYGMMAPGRLVMPQVMSPVVGSPRGMDAHSNMAHQHSHMGPMMMSHSPSMAMGMGMGMAPMHGYPSHGHMAAPHIGLHPMTHHHPAHMGAPHGISSYPHSSAHSMPGGGFQGGHYGAGVYGQHPYGHMHAGVSYGRSGAGKATAGAGGVGQQLQAPGAASVKNSLPHRGAAAESGAASGGAAGANGSGRDSPAAARGRGSGRDKLEKSRASEQRERKSGNSRAPAAVAQCAAEVAALDEQLRNLVQQLTPGAEELEAHQTALHAVRQLVEARWPDVKVHLFGSAANGLCIAGANEIDITLEVPDMVWDDHAAKAAMVSELGELATGGRSTAAAAAAPTPAASPEADATPAAADAEVITAGSAPEAVSAEATEAGAVLEAAGDGAIEVDAAATATADSAASEEANKKDVTSSDSDSSREGAARATGMTAVTALPKARTPVVKLTVAETKTRVDITVNNLLALSNTRMLGHYCQLDPRLKQLVLVVKHWAKTRSVNDAYRGSLSSYAYVLLCIWLLQQRQPPILPVLQQRDPLSYDTTVGPWRCSYHDAVQDLRDFGTSNKESLAELLVAFFDHWAWRHDYNGSVVCVRTGGTLAKSAKEWTKRQGNERHLMCIEDPFELSHDLGRTIDKAAVQILRREFERAARIFASSSDPLRELLAPLSPEEEALAAAAMQSRRKASKDKDKDKQAAKEGKLAAAAAAGDGDGGVGVCGVASGEQQSSGDASTVVSGGEGGVSSAEIVLTSRGSGSEEQDTEEE</sequence>
<feature type="compositionally biased region" description="Basic and acidic residues" evidence="8">
    <location>
        <begin position="1115"/>
        <end position="1128"/>
    </location>
</feature>
<dbReference type="PANTHER" id="PTHR12271:SF40">
    <property type="entry name" value="POLY(A) RNA POLYMERASE GLD2"/>
    <property type="match status" value="1"/>
</dbReference>
<feature type="region of interest" description="Disordered" evidence="8">
    <location>
        <begin position="352"/>
        <end position="388"/>
    </location>
</feature>
<protein>
    <recommendedName>
        <fullName evidence="13">Polynucleotide adenylyltransferase</fullName>
    </recommendedName>
</protein>
<reference evidence="11 12" key="1">
    <citation type="journal article" date="2021" name="Sci. Rep.">
        <title>Genome sequencing of the multicellular alga Astrephomene provides insights into convergent evolution of germ-soma differentiation.</title>
        <authorList>
            <person name="Yamashita S."/>
            <person name="Yamamoto K."/>
            <person name="Matsuzaki R."/>
            <person name="Suzuki S."/>
            <person name="Yamaguchi H."/>
            <person name="Hirooka S."/>
            <person name="Minakuchi Y."/>
            <person name="Miyagishima S."/>
            <person name="Kawachi M."/>
            <person name="Toyoda A."/>
            <person name="Nozaki H."/>
        </authorList>
    </citation>
    <scope>NUCLEOTIDE SEQUENCE [LARGE SCALE GENOMIC DNA]</scope>
    <source>
        <strain evidence="11 12">NIES-4017</strain>
    </source>
</reference>
<feature type="compositionally biased region" description="Gly residues" evidence="8">
    <location>
        <begin position="352"/>
        <end position="364"/>
    </location>
</feature>
<dbReference type="Pfam" id="PF03828">
    <property type="entry name" value="PAP_assoc"/>
    <property type="match status" value="1"/>
</dbReference>
<evidence type="ECO:0000256" key="1">
    <source>
        <dbReference type="ARBA" id="ARBA00001936"/>
    </source>
</evidence>
<evidence type="ECO:0000256" key="4">
    <source>
        <dbReference type="ARBA" id="ARBA00022490"/>
    </source>
</evidence>
<feature type="region of interest" description="Disordered" evidence="8">
    <location>
        <begin position="572"/>
        <end position="661"/>
    </location>
</feature>
<keyword evidence="12" id="KW-1185">Reference proteome</keyword>
<feature type="compositionally biased region" description="Gly residues" evidence="8">
    <location>
        <begin position="613"/>
        <end position="622"/>
    </location>
</feature>
<feature type="compositionally biased region" description="Polar residues" evidence="8">
    <location>
        <begin position="308"/>
        <end position="320"/>
    </location>
</feature>
<evidence type="ECO:0000313" key="11">
    <source>
        <dbReference type="EMBL" id="GFR49068.1"/>
    </source>
</evidence>
<keyword evidence="6" id="KW-0479">Metal-binding</keyword>
<comment type="cofactor">
    <cofactor evidence="1">
        <name>Mn(2+)</name>
        <dbReference type="ChEBI" id="CHEBI:29035"/>
    </cofactor>
</comment>
<gene>
    <name evidence="11" type="ORF">Agub_g11094</name>
</gene>
<feature type="domain" description="PAP-associated" evidence="9">
    <location>
        <begin position="997"/>
        <end position="1056"/>
    </location>
</feature>
<evidence type="ECO:0000256" key="2">
    <source>
        <dbReference type="ARBA" id="ARBA00001946"/>
    </source>
</evidence>
<dbReference type="InterPro" id="IPR043519">
    <property type="entry name" value="NT_sf"/>
</dbReference>
<dbReference type="Pfam" id="PF22600">
    <property type="entry name" value="MTPAP-like_central"/>
    <property type="match status" value="2"/>
</dbReference>
<dbReference type="PANTHER" id="PTHR12271">
    <property type="entry name" value="POLY A POLYMERASE CID PAP -RELATED"/>
    <property type="match status" value="1"/>
</dbReference>
<keyword evidence="4" id="KW-0963">Cytoplasm</keyword>
<feature type="compositionally biased region" description="Low complexity" evidence="8">
    <location>
        <begin position="371"/>
        <end position="388"/>
    </location>
</feature>
<dbReference type="Gene3D" id="1.10.1410.10">
    <property type="match status" value="1"/>
</dbReference>
<dbReference type="GO" id="GO:0046872">
    <property type="term" value="F:metal ion binding"/>
    <property type="evidence" value="ECO:0007669"/>
    <property type="project" value="UniProtKB-KW"/>
</dbReference>
<evidence type="ECO:0000256" key="8">
    <source>
        <dbReference type="SAM" id="MobiDB-lite"/>
    </source>
</evidence>
<feature type="region of interest" description="Disordered" evidence="8">
    <location>
        <begin position="1"/>
        <end position="49"/>
    </location>
</feature>
<feature type="region of interest" description="Disordered" evidence="8">
    <location>
        <begin position="1102"/>
        <end position="1191"/>
    </location>
</feature>
<evidence type="ECO:0000256" key="7">
    <source>
        <dbReference type="ARBA" id="ARBA00022842"/>
    </source>
</evidence>
<dbReference type="Proteomes" id="UP001054857">
    <property type="component" value="Unassembled WGS sequence"/>
</dbReference>
<dbReference type="GO" id="GO:0016779">
    <property type="term" value="F:nucleotidyltransferase activity"/>
    <property type="evidence" value="ECO:0007669"/>
    <property type="project" value="TreeGrafter"/>
</dbReference>
<feature type="region of interest" description="Disordered" evidence="8">
    <location>
        <begin position="129"/>
        <end position="320"/>
    </location>
</feature>
<dbReference type="SUPFAM" id="SSF81631">
    <property type="entry name" value="PAP/OAS1 substrate-binding domain"/>
    <property type="match status" value="1"/>
</dbReference>
<evidence type="ECO:0000256" key="5">
    <source>
        <dbReference type="ARBA" id="ARBA00022679"/>
    </source>
</evidence>
<feature type="compositionally biased region" description="Polar residues" evidence="8">
    <location>
        <begin position="35"/>
        <end position="49"/>
    </location>
</feature>
<evidence type="ECO:0000259" key="9">
    <source>
        <dbReference type="Pfam" id="PF03828"/>
    </source>
</evidence>
<evidence type="ECO:0000313" key="12">
    <source>
        <dbReference type="Proteomes" id="UP001054857"/>
    </source>
</evidence>
<evidence type="ECO:0000259" key="10">
    <source>
        <dbReference type="Pfam" id="PF22600"/>
    </source>
</evidence>
<dbReference type="InterPro" id="IPR002058">
    <property type="entry name" value="PAP_assoc"/>
</dbReference>
<evidence type="ECO:0000256" key="3">
    <source>
        <dbReference type="ARBA" id="ARBA00004496"/>
    </source>
</evidence>
<feature type="region of interest" description="Disordered" evidence="8">
    <location>
        <begin position="831"/>
        <end position="861"/>
    </location>
</feature>
<feature type="compositionally biased region" description="Polar residues" evidence="8">
    <location>
        <begin position="9"/>
        <end position="18"/>
    </location>
</feature>
<keyword evidence="5" id="KW-0808">Transferase</keyword>
<feature type="domain" description="Poly(A) RNA polymerase mitochondrial-like central palm" evidence="10">
    <location>
        <begin position="673"/>
        <end position="753"/>
    </location>
</feature>
<proteinExistence type="predicted"/>
<feature type="compositionally biased region" description="Basic and acidic residues" evidence="8">
    <location>
        <begin position="636"/>
        <end position="654"/>
    </location>
</feature>
<dbReference type="EMBL" id="BMAR01000027">
    <property type="protein sequence ID" value="GFR49068.1"/>
    <property type="molecule type" value="Genomic_DNA"/>
</dbReference>
<feature type="non-terminal residue" evidence="11">
    <location>
        <position position="1191"/>
    </location>
</feature>
<feature type="compositionally biased region" description="Low complexity" evidence="8">
    <location>
        <begin position="1158"/>
        <end position="1175"/>
    </location>
</feature>
<comment type="subcellular location">
    <subcellularLocation>
        <location evidence="3">Cytoplasm</location>
    </subcellularLocation>
</comment>
<feature type="compositionally biased region" description="Basic residues" evidence="8">
    <location>
        <begin position="294"/>
        <end position="307"/>
    </location>
</feature>
<evidence type="ECO:0000256" key="6">
    <source>
        <dbReference type="ARBA" id="ARBA00022723"/>
    </source>
</evidence>
<dbReference type="Gene3D" id="3.30.460.10">
    <property type="entry name" value="Beta Polymerase, domain 2"/>
    <property type="match status" value="1"/>
</dbReference>
<dbReference type="SUPFAM" id="SSF81301">
    <property type="entry name" value="Nucleotidyltransferase"/>
    <property type="match status" value="1"/>
</dbReference>
<feature type="compositionally biased region" description="Low complexity" evidence="8">
    <location>
        <begin position="258"/>
        <end position="270"/>
    </location>
</feature>
<name>A0AAD3HQ67_9CHLO</name>
<dbReference type="GO" id="GO:0031123">
    <property type="term" value="P:RNA 3'-end processing"/>
    <property type="evidence" value="ECO:0007669"/>
    <property type="project" value="TreeGrafter"/>
</dbReference>
<dbReference type="GO" id="GO:0005737">
    <property type="term" value="C:cytoplasm"/>
    <property type="evidence" value="ECO:0007669"/>
    <property type="project" value="UniProtKB-SubCell"/>
</dbReference>
<feature type="compositionally biased region" description="Basic and acidic residues" evidence="8">
    <location>
        <begin position="838"/>
        <end position="856"/>
    </location>
</feature>
<comment type="caution">
    <text evidence="11">The sequence shown here is derived from an EMBL/GenBank/DDBJ whole genome shotgun (WGS) entry which is preliminary data.</text>
</comment>
<dbReference type="InterPro" id="IPR054708">
    <property type="entry name" value="MTPAP-like_central"/>
</dbReference>